<dbReference type="InterPro" id="IPR005650">
    <property type="entry name" value="BlaI_family"/>
</dbReference>
<protein>
    <submittedName>
        <fullName evidence="5">Beta-lactamase</fullName>
    </submittedName>
</protein>
<dbReference type="eggNOG" id="COG3682">
    <property type="taxonomic scope" value="Bacteria"/>
</dbReference>
<evidence type="ECO:0000313" key="6">
    <source>
        <dbReference type="Proteomes" id="UP000053718"/>
    </source>
</evidence>
<evidence type="ECO:0000256" key="1">
    <source>
        <dbReference type="ARBA" id="ARBA00011046"/>
    </source>
</evidence>
<evidence type="ECO:0000256" key="4">
    <source>
        <dbReference type="ARBA" id="ARBA00023163"/>
    </source>
</evidence>
<dbReference type="GO" id="GO:0003677">
    <property type="term" value="F:DNA binding"/>
    <property type="evidence" value="ECO:0007669"/>
    <property type="project" value="UniProtKB-KW"/>
</dbReference>
<dbReference type="Proteomes" id="UP000053718">
    <property type="component" value="Unassembled WGS sequence"/>
</dbReference>
<name>A0A094J9K0_9GAMM</name>
<dbReference type="InterPro" id="IPR036388">
    <property type="entry name" value="WH-like_DNA-bd_sf"/>
</dbReference>
<sequence>MIEISNAELAVMKVLWHEAPLPAADIVTRLQQTQDWQAKTIKTLLNRLVQKGALSFEQQGRAYLYQPTIAESDYQLHAGQSFVQRLFAGKVTPLVATFAAAEQLSKDDIAELKALVAQLEQEQNDV</sequence>
<keyword evidence="3" id="KW-0238">DNA-binding</keyword>
<dbReference type="AlphaFoldDB" id="A0A094J9K0"/>
<dbReference type="STRING" id="1517416.IDAT_04335"/>
<dbReference type="OrthoDB" id="279010at2"/>
<comment type="caution">
    <text evidence="5">The sequence shown here is derived from an EMBL/GenBank/DDBJ whole genome shotgun (WGS) entry which is preliminary data.</text>
</comment>
<keyword evidence="4" id="KW-0804">Transcription</keyword>
<organism evidence="5 6">
    <name type="scientific">Pseudidiomarina atlantica</name>
    <dbReference type="NCBI Taxonomy" id="1517416"/>
    <lineage>
        <taxon>Bacteria</taxon>
        <taxon>Pseudomonadati</taxon>
        <taxon>Pseudomonadota</taxon>
        <taxon>Gammaproteobacteria</taxon>
        <taxon>Alteromonadales</taxon>
        <taxon>Idiomarinaceae</taxon>
        <taxon>Pseudidiomarina</taxon>
    </lineage>
</organism>
<dbReference type="RefSeq" id="WP_034730996.1">
    <property type="nucleotide sequence ID" value="NZ_JPIN01000004.1"/>
</dbReference>
<evidence type="ECO:0000256" key="2">
    <source>
        <dbReference type="ARBA" id="ARBA00023015"/>
    </source>
</evidence>
<gene>
    <name evidence="5" type="ORF">IDAT_04335</name>
</gene>
<reference evidence="5 6" key="1">
    <citation type="submission" date="2014-06" db="EMBL/GenBank/DDBJ databases">
        <title>Draft genome sequence of Idiomarina sp. MCCC 1A10513.</title>
        <authorList>
            <person name="Du J."/>
            <person name="Lai Q."/>
            <person name="Shao Z."/>
        </authorList>
    </citation>
    <scope>NUCLEOTIDE SEQUENCE [LARGE SCALE GENOMIC DNA]</scope>
    <source>
        <strain evidence="5 6">MCCC 1A10513</strain>
    </source>
</reference>
<dbReference type="SUPFAM" id="SSF46785">
    <property type="entry name" value="Winged helix' DNA-binding domain"/>
    <property type="match status" value="1"/>
</dbReference>
<dbReference type="InterPro" id="IPR036390">
    <property type="entry name" value="WH_DNA-bd_sf"/>
</dbReference>
<dbReference type="PIRSF" id="PIRSF019455">
    <property type="entry name" value="CopR_AtkY"/>
    <property type="match status" value="1"/>
</dbReference>
<evidence type="ECO:0000256" key="3">
    <source>
        <dbReference type="ARBA" id="ARBA00023125"/>
    </source>
</evidence>
<evidence type="ECO:0000313" key="5">
    <source>
        <dbReference type="EMBL" id="KFZ29256.1"/>
    </source>
</evidence>
<dbReference type="GO" id="GO:0045892">
    <property type="term" value="P:negative regulation of DNA-templated transcription"/>
    <property type="evidence" value="ECO:0007669"/>
    <property type="project" value="InterPro"/>
</dbReference>
<dbReference type="Pfam" id="PF03965">
    <property type="entry name" value="Penicillinase_R"/>
    <property type="match status" value="1"/>
</dbReference>
<dbReference type="EMBL" id="JPIN01000004">
    <property type="protein sequence ID" value="KFZ29256.1"/>
    <property type="molecule type" value="Genomic_DNA"/>
</dbReference>
<dbReference type="Gene3D" id="1.10.4040.10">
    <property type="entry name" value="Penicillinase repressor domain"/>
    <property type="match status" value="1"/>
</dbReference>
<accession>A0A094J9K0</accession>
<keyword evidence="6" id="KW-1185">Reference proteome</keyword>
<proteinExistence type="inferred from homology"/>
<comment type="similarity">
    <text evidence="1">Belongs to the BlaI transcriptional regulatory family.</text>
</comment>
<keyword evidence="2" id="KW-0805">Transcription regulation</keyword>
<dbReference type="Gene3D" id="1.10.10.10">
    <property type="entry name" value="Winged helix-like DNA-binding domain superfamily/Winged helix DNA-binding domain"/>
    <property type="match status" value="1"/>
</dbReference>